<protein>
    <recommendedName>
        <fullName evidence="6">MYND-type domain-containing protein</fullName>
    </recommendedName>
</protein>
<reference evidence="7 8" key="1">
    <citation type="submission" date="2024-06" db="EMBL/GenBank/DDBJ databases">
        <title>A chromosome-level genome assembly of beet webworm, Loxostege sticticalis.</title>
        <authorList>
            <person name="Zhang Y."/>
        </authorList>
    </citation>
    <scope>NUCLEOTIDE SEQUENCE [LARGE SCALE GENOMIC DNA]</scope>
    <source>
        <strain evidence="7">AQ026</strain>
        <tissue evidence="7">Whole body</tissue>
    </source>
</reference>
<dbReference type="Gene3D" id="6.10.140.2220">
    <property type="match status" value="1"/>
</dbReference>
<dbReference type="PROSITE" id="PS50865">
    <property type="entry name" value="ZF_MYND_2"/>
    <property type="match status" value="1"/>
</dbReference>
<evidence type="ECO:0000313" key="8">
    <source>
        <dbReference type="Proteomes" id="UP001549920"/>
    </source>
</evidence>
<proteinExistence type="predicted"/>
<feature type="compositionally biased region" description="Polar residues" evidence="5">
    <location>
        <begin position="117"/>
        <end position="127"/>
    </location>
</feature>
<keyword evidence="8" id="KW-1185">Reference proteome</keyword>
<evidence type="ECO:0000256" key="2">
    <source>
        <dbReference type="ARBA" id="ARBA00022771"/>
    </source>
</evidence>
<keyword evidence="1" id="KW-0479">Metal-binding</keyword>
<dbReference type="EMBL" id="JBEUOH010000009">
    <property type="protein sequence ID" value="KAL0883241.1"/>
    <property type="molecule type" value="Genomic_DNA"/>
</dbReference>
<evidence type="ECO:0000313" key="7">
    <source>
        <dbReference type="EMBL" id="KAL0883241.1"/>
    </source>
</evidence>
<gene>
    <name evidence="7" type="ORF">ABMA27_016665</name>
</gene>
<feature type="domain" description="MYND-type" evidence="6">
    <location>
        <begin position="622"/>
        <end position="658"/>
    </location>
</feature>
<accession>A0ABR3I358</accession>
<organism evidence="7 8">
    <name type="scientific">Loxostege sticticalis</name>
    <name type="common">Beet webworm moth</name>
    <dbReference type="NCBI Taxonomy" id="481309"/>
    <lineage>
        <taxon>Eukaryota</taxon>
        <taxon>Metazoa</taxon>
        <taxon>Ecdysozoa</taxon>
        <taxon>Arthropoda</taxon>
        <taxon>Hexapoda</taxon>
        <taxon>Insecta</taxon>
        <taxon>Pterygota</taxon>
        <taxon>Neoptera</taxon>
        <taxon>Endopterygota</taxon>
        <taxon>Lepidoptera</taxon>
        <taxon>Glossata</taxon>
        <taxon>Ditrysia</taxon>
        <taxon>Pyraloidea</taxon>
        <taxon>Crambidae</taxon>
        <taxon>Pyraustinae</taxon>
        <taxon>Loxostege</taxon>
    </lineage>
</organism>
<feature type="compositionally biased region" description="Basic and acidic residues" evidence="5">
    <location>
        <begin position="88"/>
        <end position="110"/>
    </location>
</feature>
<sequence>MIELQTNSPNPSDMADEITLNNMAACDFSAPMNVTVLFDDSDEDTKDVITLLSEQDQTKSPNEESSLEQKTSVHAHKRKIGNKKPKKSSNESKVPENKRSRIELDDKNNNKMEIYSSGKSPKNDSNSINTVLMPEAPTSCMSPTAETNLNNNKHTDKTLDNIDVDLMRQDFQEVRNYIQNLLKTVSEHLILIINAYQDHAKIVTENVKNRVDGHLRIHDSKTRFNRFKGHVFQLSYSAVISVILEQETNKEFIDAFLKNTEKIAHNKHQMPYTAQYIQPFFYELLNWAKQKKDFMNNYPANEILKNNESNINNTPTLSKQLSQPPRLPPIILPQSSRNVTNEEINKVLDSTPDQSPALPRIVGYKESSIPIFSSGPPNRSIPIFSSGPPNREVRISIQPDMLRIQNQQMAQITRTQHPPPPYSNPPTLRRQENQYHINQNNQYPNHHVVSSFFTPSNNMAVAPTATYNHQYNNHAVNGPNRQYPDQVSNTNNRYPPWTNGSCTDPSQSLPSLREFRPHHSPSVCQDSRTYQQQFTSVDRNQSCCLEDRWAQNLQNISPKKVVESGRSVSTDSGFISPLQFSTGGDTSKTPGELVEQSNQFAPLITHVTSLNPNAKQIAEGSCHVCRKPTKSKCMGCYQVYYCNYQCENADWSKHIYICNRSTETQ</sequence>
<dbReference type="Pfam" id="PF01753">
    <property type="entry name" value="zf-MYND"/>
    <property type="match status" value="1"/>
</dbReference>
<evidence type="ECO:0000256" key="3">
    <source>
        <dbReference type="ARBA" id="ARBA00022833"/>
    </source>
</evidence>
<feature type="compositionally biased region" description="Basic residues" evidence="5">
    <location>
        <begin position="73"/>
        <end position="87"/>
    </location>
</feature>
<dbReference type="PROSITE" id="PS01360">
    <property type="entry name" value="ZF_MYND_1"/>
    <property type="match status" value="1"/>
</dbReference>
<feature type="region of interest" description="Disordered" evidence="5">
    <location>
        <begin position="52"/>
        <end position="127"/>
    </location>
</feature>
<dbReference type="Proteomes" id="UP001549920">
    <property type="component" value="Unassembled WGS sequence"/>
</dbReference>
<comment type="caution">
    <text evidence="7">The sequence shown here is derived from an EMBL/GenBank/DDBJ whole genome shotgun (WGS) entry which is preliminary data.</text>
</comment>
<evidence type="ECO:0000256" key="4">
    <source>
        <dbReference type="PROSITE-ProRule" id="PRU00134"/>
    </source>
</evidence>
<evidence type="ECO:0000256" key="1">
    <source>
        <dbReference type="ARBA" id="ARBA00022723"/>
    </source>
</evidence>
<feature type="compositionally biased region" description="Polar residues" evidence="5">
    <location>
        <begin position="52"/>
        <end position="72"/>
    </location>
</feature>
<evidence type="ECO:0000256" key="5">
    <source>
        <dbReference type="SAM" id="MobiDB-lite"/>
    </source>
</evidence>
<name>A0ABR3I358_LOXSC</name>
<evidence type="ECO:0000259" key="6">
    <source>
        <dbReference type="PROSITE" id="PS50865"/>
    </source>
</evidence>
<dbReference type="SUPFAM" id="SSF144232">
    <property type="entry name" value="HIT/MYND zinc finger-like"/>
    <property type="match status" value="1"/>
</dbReference>
<dbReference type="InterPro" id="IPR002893">
    <property type="entry name" value="Znf_MYND"/>
</dbReference>
<keyword evidence="3" id="KW-0862">Zinc</keyword>
<keyword evidence="2 4" id="KW-0863">Zinc-finger</keyword>